<reference evidence="3" key="1">
    <citation type="journal article" date="2017" name="Genome Biol.">
        <title>Comparative genomics reveals high biological diversity and specific adaptations in the industrially and medically important fungal genus Aspergillus.</title>
        <authorList>
            <person name="de Vries R.P."/>
            <person name="Riley R."/>
            <person name="Wiebenga A."/>
            <person name="Aguilar-Osorio G."/>
            <person name="Amillis S."/>
            <person name="Uchima C.A."/>
            <person name="Anderluh G."/>
            <person name="Asadollahi M."/>
            <person name="Askin M."/>
            <person name="Barry K."/>
            <person name="Battaglia E."/>
            <person name="Bayram O."/>
            <person name="Benocci T."/>
            <person name="Braus-Stromeyer S.A."/>
            <person name="Caldana C."/>
            <person name="Canovas D."/>
            <person name="Cerqueira G.C."/>
            <person name="Chen F."/>
            <person name="Chen W."/>
            <person name="Choi C."/>
            <person name="Clum A."/>
            <person name="Dos Santos R.A."/>
            <person name="Damasio A.R."/>
            <person name="Diallinas G."/>
            <person name="Emri T."/>
            <person name="Fekete E."/>
            <person name="Flipphi M."/>
            <person name="Freyberg S."/>
            <person name="Gallo A."/>
            <person name="Gournas C."/>
            <person name="Habgood R."/>
            <person name="Hainaut M."/>
            <person name="Harispe M.L."/>
            <person name="Henrissat B."/>
            <person name="Hilden K.S."/>
            <person name="Hope R."/>
            <person name="Hossain A."/>
            <person name="Karabika E."/>
            <person name="Karaffa L."/>
            <person name="Karanyi Z."/>
            <person name="Krasevec N."/>
            <person name="Kuo A."/>
            <person name="Kusch H."/>
            <person name="LaButti K."/>
            <person name="Lagendijk E.L."/>
            <person name="Lapidus A."/>
            <person name="Levasseur A."/>
            <person name="Lindquist E."/>
            <person name="Lipzen A."/>
            <person name="Logrieco A.F."/>
            <person name="MacCabe A."/>
            <person name="Maekelae M.R."/>
            <person name="Malavazi I."/>
            <person name="Melin P."/>
            <person name="Meyer V."/>
            <person name="Mielnichuk N."/>
            <person name="Miskei M."/>
            <person name="Molnar A.P."/>
            <person name="Mule G."/>
            <person name="Ngan C.Y."/>
            <person name="Orejas M."/>
            <person name="Orosz E."/>
            <person name="Ouedraogo J.P."/>
            <person name="Overkamp K.M."/>
            <person name="Park H.-S."/>
            <person name="Perrone G."/>
            <person name="Piumi F."/>
            <person name="Punt P.J."/>
            <person name="Ram A.F."/>
            <person name="Ramon A."/>
            <person name="Rauscher S."/>
            <person name="Record E."/>
            <person name="Riano-Pachon D.M."/>
            <person name="Robert V."/>
            <person name="Roehrig J."/>
            <person name="Ruller R."/>
            <person name="Salamov A."/>
            <person name="Salih N.S."/>
            <person name="Samson R.A."/>
            <person name="Sandor E."/>
            <person name="Sanguinetti M."/>
            <person name="Schuetze T."/>
            <person name="Sepcic K."/>
            <person name="Shelest E."/>
            <person name="Sherlock G."/>
            <person name="Sophianopoulou V."/>
            <person name="Squina F.M."/>
            <person name="Sun H."/>
            <person name="Susca A."/>
            <person name="Todd R.B."/>
            <person name="Tsang A."/>
            <person name="Unkles S.E."/>
            <person name="van de Wiele N."/>
            <person name="van Rossen-Uffink D."/>
            <person name="Oliveira J.V."/>
            <person name="Vesth T.C."/>
            <person name="Visser J."/>
            <person name="Yu J.-H."/>
            <person name="Zhou M."/>
            <person name="Andersen M.R."/>
            <person name="Archer D.B."/>
            <person name="Baker S.E."/>
            <person name="Benoit I."/>
            <person name="Brakhage A.A."/>
            <person name="Braus G.H."/>
            <person name="Fischer R."/>
            <person name="Frisvad J.C."/>
            <person name="Goldman G.H."/>
            <person name="Houbraken J."/>
            <person name="Oakley B."/>
            <person name="Pocsi I."/>
            <person name="Scazzocchio C."/>
            <person name="Seiboth B."/>
            <person name="vanKuyk P.A."/>
            <person name="Wortman J."/>
            <person name="Dyer P.S."/>
            <person name="Grigoriev I.V."/>
        </authorList>
    </citation>
    <scope>NUCLEOTIDE SEQUENCE [LARGE SCALE GENOMIC DNA]</scope>
    <source>
        <strain evidence="3">DTO 134E9</strain>
    </source>
</reference>
<name>A0A1L9R3T7_ASPWE</name>
<dbReference type="Proteomes" id="UP000184383">
    <property type="component" value="Unassembled WGS sequence"/>
</dbReference>
<sequence length="156" mass="17649">MVNPLLPRGVKSTRWTLDEDASIVAMRQAGENWKGISKTLQGWSATACALRYASLQLRPEWNEAQKDQIAYWYTQHVQNLWSRLATMVGLPISDVEAIAWQLGQREMACRAARLRHGTSRGSTSCSTSTLYEHETRSPRFELDVPENTVIDGAERL</sequence>
<dbReference type="EMBL" id="KV878220">
    <property type="protein sequence ID" value="OJJ29585.1"/>
    <property type="molecule type" value="Genomic_DNA"/>
</dbReference>
<dbReference type="AlphaFoldDB" id="A0A1L9R3T7"/>
<dbReference type="SUPFAM" id="SSF46689">
    <property type="entry name" value="Homeodomain-like"/>
    <property type="match status" value="1"/>
</dbReference>
<evidence type="ECO:0000259" key="1">
    <source>
        <dbReference type="PROSITE" id="PS50090"/>
    </source>
</evidence>
<keyword evidence="3" id="KW-1185">Reference proteome</keyword>
<dbReference type="PROSITE" id="PS50090">
    <property type="entry name" value="MYB_LIKE"/>
    <property type="match status" value="1"/>
</dbReference>
<evidence type="ECO:0000313" key="2">
    <source>
        <dbReference type="EMBL" id="OJJ29585.1"/>
    </source>
</evidence>
<gene>
    <name evidence="2" type="ORF">ASPWEDRAFT_166019</name>
</gene>
<accession>A0A1L9R3T7</accession>
<evidence type="ECO:0000313" key="3">
    <source>
        <dbReference type="Proteomes" id="UP000184383"/>
    </source>
</evidence>
<protein>
    <recommendedName>
        <fullName evidence="1">Myb-like domain-containing protein</fullName>
    </recommendedName>
</protein>
<organism evidence="2 3">
    <name type="scientific">Aspergillus wentii DTO 134E9</name>
    <dbReference type="NCBI Taxonomy" id="1073089"/>
    <lineage>
        <taxon>Eukaryota</taxon>
        <taxon>Fungi</taxon>
        <taxon>Dikarya</taxon>
        <taxon>Ascomycota</taxon>
        <taxon>Pezizomycotina</taxon>
        <taxon>Eurotiomycetes</taxon>
        <taxon>Eurotiomycetidae</taxon>
        <taxon>Eurotiales</taxon>
        <taxon>Aspergillaceae</taxon>
        <taxon>Aspergillus</taxon>
        <taxon>Aspergillus subgen. Cremei</taxon>
    </lineage>
</organism>
<dbReference type="VEuPathDB" id="FungiDB:ASPWEDRAFT_166019"/>
<proteinExistence type="predicted"/>
<dbReference type="GeneID" id="63745774"/>
<dbReference type="Gene3D" id="1.10.10.60">
    <property type="entry name" value="Homeodomain-like"/>
    <property type="match status" value="1"/>
</dbReference>
<dbReference type="InterPro" id="IPR009057">
    <property type="entry name" value="Homeodomain-like_sf"/>
</dbReference>
<dbReference type="InterPro" id="IPR001005">
    <property type="entry name" value="SANT/Myb"/>
</dbReference>
<feature type="domain" description="Myb-like" evidence="1">
    <location>
        <begin position="7"/>
        <end position="56"/>
    </location>
</feature>
<dbReference type="RefSeq" id="XP_040683262.1">
    <property type="nucleotide sequence ID" value="XM_040829926.1"/>
</dbReference>